<organism evidence="2 3">
    <name type="scientific">Dimorphilus gyrociliatus</name>
    <dbReference type="NCBI Taxonomy" id="2664684"/>
    <lineage>
        <taxon>Eukaryota</taxon>
        <taxon>Metazoa</taxon>
        <taxon>Spiralia</taxon>
        <taxon>Lophotrochozoa</taxon>
        <taxon>Annelida</taxon>
        <taxon>Polychaeta</taxon>
        <taxon>Polychaeta incertae sedis</taxon>
        <taxon>Dinophilidae</taxon>
        <taxon>Dimorphilus</taxon>
    </lineage>
</organism>
<keyword evidence="3" id="KW-1185">Reference proteome</keyword>
<dbReference type="AlphaFoldDB" id="A0A7I8VB40"/>
<accession>A0A7I8VB40</accession>
<evidence type="ECO:0000313" key="3">
    <source>
        <dbReference type="Proteomes" id="UP000549394"/>
    </source>
</evidence>
<evidence type="ECO:0000256" key="1">
    <source>
        <dbReference type="SAM" id="MobiDB-lite"/>
    </source>
</evidence>
<comment type="caution">
    <text evidence="2">The sequence shown here is derived from an EMBL/GenBank/DDBJ whole genome shotgun (WGS) entry which is preliminary data.</text>
</comment>
<feature type="compositionally biased region" description="Polar residues" evidence="1">
    <location>
        <begin position="93"/>
        <end position="105"/>
    </location>
</feature>
<reference evidence="2 3" key="1">
    <citation type="submission" date="2020-08" db="EMBL/GenBank/DDBJ databases">
        <authorList>
            <person name="Hejnol A."/>
        </authorList>
    </citation>
    <scope>NUCLEOTIDE SEQUENCE [LARGE SCALE GENOMIC DNA]</scope>
</reference>
<feature type="compositionally biased region" description="Low complexity" evidence="1">
    <location>
        <begin position="117"/>
        <end position="128"/>
    </location>
</feature>
<proteinExistence type="predicted"/>
<feature type="region of interest" description="Disordered" evidence="1">
    <location>
        <begin position="81"/>
        <end position="144"/>
    </location>
</feature>
<gene>
    <name evidence="2" type="ORF">DGYR_LOCUS1922</name>
</gene>
<feature type="compositionally biased region" description="Low complexity" evidence="1">
    <location>
        <begin position="1"/>
        <end position="13"/>
    </location>
</feature>
<feature type="region of interest" description="Disordered" evidence="1">
    <location>
        <begin position="33"/>
        <end position="52"/>
    </location>
</feature>
<evidence type="ECO:0000313" key="2">
    <source>
        <dbReference type="EMBL" id="CAD5112852.1"/>
    </source>
</evidence>
<sequence length="144" mass="15289">MVTATTTNLTPMLTDDDRPTTEDRLEVISNPVAVDGDQASRNTSSPIFTDGGVGAMFKYEQPKSLNFRVIEGAEGHTVTSTYYTTIPPSSPSQVQRLANGKSNSKGLYVHNPGNGRSSPPHSDPGSSPRFLGGRKSPAPSSHSN</sequence>
<protein>
    <submittedName>
        <fullName evidence="2">Uncharacterized protein</fullName>
    </submittedName>
</protein>
<dbReference type="EMBL" id="CAJFCJ010000003">
    <property type="protein sequence ID" value="CAD5112852.1"/>
    <property type="molecule type" value="Genomic_DNA"/>
</dbReference>
<dbReference type="Proteomes" id="UP000549394">
    <property type="component" value="Unassembled WGS sequence"/>
</dbReference>
<name>A0A7I8VB40_9ANNE</name>
<feature type="region of interest" description="Disordered" evidence="1">
    <location>
        <begin position="1"/>
        <end position="20"/>
    </location>
</feature>